<reference evidence="12" key="1">
    <citation type="submission" date="2020-10" db="EMBL/GenBank/DDBJ databases">
        <authorList>
            <person name="Kikuchi T."/>
        </authorList>
    </citation>
    <scope>NUCLEOTIDE SEQUENCE</scope>
    <source>
        <strain evidence="12">NKZ352</strain>
    </source>
</reference>
<evidence type="ECO:0000256" key="3">
    <source>
        <dbReference type="ARBA" id="ARBA00022692"/>
    </source>
</evidence>
<dbReference type="Pfam" id="PF00001">
    <property type="entry name" value="7tm_1"/>
    <property type="match status" value="1"/>
</dbReference>
<feature type="transmembrane region" description="Helical" evidence="10">
    <location>
        <begin position="242"/>
        <end position="263"/>
    </location>
</feature>
<feature type="transmembrane region" description="Helical" evidence="10">
    <location>
        <begin position="134"/>
        <end position="155"/>
    </location>
</feature>
<keyword evidence="6 10" id="KW-0472">Membrane</keyword>
<evidence type="ECO:0000259" key="11">
    <source>
        <dbReference type="PROSITE" id="PS50262"/>
    </source>
</evidence>
<keyword evidence="4 10" id="KW-1133">Transmembrane helix</keyword>
<feature type="domain" description="G-protein coupled receptors family 1 profile" evidence="11">
    <location>
        <begin position="29"/>
        <end position="310"/>
    </location>
</feature>
<dbReference type="PANTHER" id="PTHR24228:SF61">
    <property type="entry name" value="G-PROTEIN COUPLED RECEPTORS FAMILY 1 PROFILE DOMAIN-CONTAINING PROTEIN"/>
    <property type="match status" value="1"/>
</dbReference>
<protein>
    <recommendedName>
        <fullName evidence="11">G-protein coupled receptors family 1 profile domain-containing protein</fullName>
    </recommendedName>
</protein>
<dbReference type="PRINTS" id="PR00237">
    <property type="entry name" value="GPCRRHODOPSN"/>
</dbReference>
<proteinExistence type="inferred from homology"/>
<evidence type="ECO:0000256" key="8">
    <source>
        <dbReference type="ARBA" id="ARBA00023224"/>
    </source>
</evidence>
<dbReference type="Proteomes" id="UP000835052">
    <property type="component" value="Unassembled WGS sequence"/>
</dbReference>
<keyword evidence="13" id="KW-1185">Reference proteome</keyword>
<dbReference type="PANTHER" id="PTHR24228">
    <property type="entry name" value="B2 BRADYKININ RECEPTOR/ANGIOTENSIN II RECEPTOR"/>
    <property type="match status" value="1"/>
</dbReference>
<dbReference type="GO" id="GO:0005886">
    <property type="term" value="C:plasma membrane"/>
    <property type="evidence" value="ECO:0007669"/>
    <property type="project" value="UniProtKB-SubCell"/>
</dbReference>
<keyword evidence="3 9" id="KW-0812">Transmembrane</keyword>
<evidence type="ECO:0000313" key="12">
    <source>
        <dbReference type="EMBL" id="CAD6196932.1"/>
    </source>
</evidence>
<feature type="transmembrane region" description="Helical" evidence="10">
    <location>
        <begin position="103"/>
        <end position="122"/>
    </location>
</feature>
<keyword evidence="8 9" id="KW-0807">Transducer</keyword>
<name>A0A8S1HM23_9PELO</name>
<feature type="transmembrane region" description="Helical" evidence="10">
    <location>
        <begin position="181"/>
        <end position="201"/>
    </location>
</feature>
<evidence type="ECO:0000256" key="5">
    <source>
        <dbReference type="ARBA" id="ARBA00023040"/>
    </source>
</evidence>
<evidence type="ECO:0000256" key="6">
    <source>
        <dbReference type="ARBA" id="ARBA00023136"/>
    </source>
</evidence>
<dbReference type="PROSITE" id="PS50262">
    <property type="entry name" value="G_PROTEIN_RECEP_F1_2"/>
    <property type="match status" value="1"/>
</dbReference>
<accession>A0A8S1HM23</accession>
<dbReference type="PROSITE" id="PS00237">
    <property type="entry name" value="G_PROTEIN_RECEP_F1_1"/>
    <property type="match status" value="1"/>
</dbReference>
<comment type="similarity">
    <text evidence="9">Belongs to the G-protein coupled receptor 1 family.</text>
</comment>
<dbReference type="InterPro" id="IPR000276">
    <property type="entry name" value="GPCR_Rhodpsn"/>
</dbReference>
<feature type="transmembrane region" description="Helical" evidence="10">
    <location>
        <begin position="290"/>
        <end position="312"/>
    </location>
</feature>
<dbReference type="InterPro" id="IPR017452">
    <property type="entry name" value="GPCR_Rhodpsn_7TM"/>
</dbReference>
<feature type="transmembrane region" description="Helical" evidence="10">
    <location>
        <begin position="59"/>
        <end position="83"/>
    </location>
</feature>
<evidence type="ECO:0000256" key="10">
    <source>
        <dbReference type="SAM" id="Phobius"/>
    </source>
</evidence>
<dbReference type="OrthoDB" id="5797723at2759"/>
<dbReference type="AlphaFoldDB" id="A0A8S1HM23"/>
<comment type="caution">
    <text evidence="12">The sequence shown here is derived from an EMBL/GenBank/DDBJ whole genome shotgun (WGS) entry which is preliminary data.</text>
</comment>
<evidence type="ECO:0000313" key="13">
    <source>
        <dbReference type="Proteomes" id="UP000835052"/>
    </source>
</evidence>
<dbReference type="CDD" id="cd00637">
    <property type="entry name" value="7tm_classA_rhodopsin-like"/>
    <property type="match status" value="1"/>
</dbReference>
<evidence type="ECO:0000256" key="9">
    <source>
        <dbReference type="RuleBase" id="RU000688"/>
    </source>
</evidence>
<dbReference type="GO" id="GO:0004930">
    <property type="term" value="F:G protein-coupled receptor activity"/>
    <property type="evidence" value="ECO:0007669"/>
    <property type="project" value="UniProtKB-KW"/>
</dbReference>
<evidence type="ECO:0000256" key="4">
    <source>
        <dbReference type="ARBA" id="ARBA00022989"/>
    </source>
</evidence>
<dbReference type="EMBL" id="CAJGYM010000082">
    <property type="protein sequence ID" value="CAD6196932.1"/>
    <property type="molecule type" value="Genomic_DNA"/>
</dbReference>
<dbReference type="FunFam" id="1.20.1070.10:FF:000555">
    <property type="entry name" value="NeuroPeptide Receptor family"/>
    <property type="match status" value="1"/>
</dbReference>
<organism evidence="12 13">
    <name type="scientific">Caenorhabditis auriculariae</name>
    <dbReference type="NCBI Taxonomy" id="2777116"/>
    <lineage>
        <taxon>Eukaryota</taxon>
        <taxon>Metazoa</taxon>
        <taxon>Ecdysozoa</taxon>
        <taxon>Nematoda</taxon>
        <taxon>Chromadorea</taxon>
        <taxon>Rhabditida</taxon>
        <taxon>Rhabditina</taxon>
        <taxon>Rhabditomorpha</taxon>
        <taxon>Rhabditoidea</taxon>
        <taxon>Rhabditidae</taxon>
        <taxon>Peloderinae</taxon>
        <taxon>Caenorhabditis</taxon>
    </lineage>
</organism>
<keyword evidence="2" id="KW-1003">Cell membrane</keyword>
<keyword evidence="5 9" id="KW-0297">G-protein coupled receptor</keyword>
<feature type="transmembrane region" description="Helical" evidence="10">
    <location>
        <begin position="18"/>
        <end position="38"/>
    </location>
</feature>
<comment type="subcellular location">
    <subcellularLocation>
        <location evidence="1">Cell membrane</location>
        <topology evidence="1">Multi-pass membrane protein</topology>
    </subcellularLocation>
</comment>
<evidence type="ECO:0000256" key="7">
    <source>
        <dbReference type="ARBA" id="ARBA00023170"/>
    </source>
</evidence>
<evidence type="ECO:0000256" key="2">
    <source>
        <dbReference type="ARBA" id="ARBA00022475"/>
    </source>
</evidence>
<dbReference type="SUPFAM" id="SSF81321">
    <property type="entry name" value="Family A G protein-coupled receptor-like"/>
    <property type="match status" value="1"/>
</dbReference>
<dbReference type="Gene3D" id="1.20.1070.10">
    <property type="entry name" value="Rhodopsin 7-helix transmembrane proteins"/>
    <property type="match status" value="1"/>
</dbReference>
<evidence type="ECO:0000256" key="1">
    <source>
        <dbReference type="ARBA" id="ARBA00004651"/>
    </source>
</evidence>
<keyword evidence="7 9" id="KW-0675">Receptor</keyword>
<sequence length="414" mass="46477">MGSLYNDKMFPPYAASSLYLATVLIGVFGNAWVVCSVARSRRPKNLISRSSPSDRLRAYISVLAVVDLTVLMALFVRSLYLSLPHFMLDTNSCRAMFVLENSVKVTSLTVLSCISIERYITIRKPFCSQVRRQFVNLTPLAAMFFVCCVVSAILLQVTSVNVSTDGLNCVRSYRGRATPRVASYLTAVAYLVDLTAISLNYSQIVRHVRRKFSKRKARVVAHSRARESLVNEPRYMREMTSAIVRVGVFHVVCWLPLSILQFLPDNAIQSELTAHIRMFNNFSDFSLKRWMIFFANWLTYANAAGDWVFYAAMNRELRNLIRFATERRKRSTMSHAASPSTNRSLRNPLAPSTKVLHSISYRSSMGGSMDEAACASFLQASPKSSTVSQETNSPYGVRSKLSLLARQSTDGDVV</sequence>
<gene>
    <name evidence="12" type="ORF">CAUJ_LOCUS12843</name>
</gene>